<evidence type="ECO:0000313" key="5">
    <source>
        <dbReference type="EMBL" id="VTQ81801.1"/>
    </source>
</evidence>
<dbReference type="EMBL" id="LR590481">
    <property type="protein sequence ID" value="VTQ81801.1"/>
    <property type="molecule type" value="Genomic_DNA"/>
</dbReference>
<accession>A0A4U9QVG4</accession>
<dbReference type="KEGG" id="hhw:NCTC503_00078"/>
<dbReference type="InterPro" id="IPR017871">
    <property type="entry name" value="ABC_transporter-like_CS"/>
</dbReference>
<dbReference type="InterPro" id="IPR003439">
    <property type="entry name" value="ABC_transporter-like_ATP-bd"/>
</dbReference>
<proteinExistence type="predicted"/>
<dbReference type="PANTHER" id="PTHR42939">
    <property type="entry name" value="ABC TRANSPORTER ATP-BINDING PROTEIN ALBC-RELATED"/>
    <property type="match status" value="1"/>
</dbReference>
<dbReference type="PROSITE" id="PS00211">
    <property type="entry name" value="ABC_TRANSPORTER_1"/>
    <property type="match status" value="1"/>
</dbReference>
<evidence type="ECO:0000313" key="6">
    <source>
        <dbReference type="Proteomes" id="UP000308489"/>
    </source>
</evidence>
<keyword evidence="6" id="KW-1185">Reference proteome</keyword>
<reference evidence="5 6" key="1">
    <citation type="submission" date="2019-05" db="EMBL/GenBank/DDBJ databases">
        <authorList>
            <consortium name="Pathogen Informatics"/>
        </authorList>
    </citation>
    <scope>NUCLEOTIDE SEQUENCE [LARGE SCALE GENOMIC DNA]</scope>
    <source>
        <strain evidence="5 6">NCTC503</strain>
    </source>
</reference>
<keyword evidence="2" id="KW-0547">Nucleotide-binding</keyword>
<dbReference type="SMART" id="SM00382">
    <property type="entry name" value="AAA"/>
    <property type="match status" value="1"/>
</dbReference>
<dbReference type="Pfam" id="PF00005">
    <property type="entry name" value="ABC_tran"/>
    <property type="match status" value="1"/>
</dbReference>
<name>A0A4U9QVG4_HATHI</name>
<evidence type="ECO:0000256" key="3">
    <source>
        <dbReference type="ARBA" id="ARBA00022840"/>
    </source>
</evidence>
<dbReference type="RefSeq" id="WP_243117912.1">
    <property type="nucleotide sequence ID" value="NZ_CBCRUQ010000011.1"/>
</dbReference>
<dbReference type="InterPro" id="IPR051782">
    <property type="entry name" value="ABC_Transporter_VariousFunc"/>
</dbReference>
<dbReference type="GO" id="GO:0005524">
    <property type="term" value="F:ATP binding"/>
    <property type="evidence" value="ECO:0007669"/>
    <property type="project" value="UniProtKB-KW"/>
</dbReference>
<keyword evidence="3 5" id="KW-0067">ATP-binding</keyword>
<feature type="domain" description="ABC transporter" evidence="4">
    <location>
        <begin position="4"/>
        <end position="228"/>
    </location>
</feature>
<dbReference type="Gene3D" id="3.40.50.300">
    <property type="entry name" value="P-loop containing nucleotide triphosphate hydrolases"/>
    <property type="match status" value="1"/>
</dbReference>
<dbReference type="Proteomes" id="UP000308489">
    <property type="component" value="Chromosome 1"/>
</dbReference>
<keyword evidence="1" id="KW-0813">Transport</keyword>
<evidence type="ECO:0000256" key="1">
    <source>
        <dbReference type="ARBA" id="ARBA00022448"/>
    </source>
</evidence>
<dbReference type="PANTHER" id="PTHR42939:SF1">
    <property type="entry name" value="ABC TRANSPORTER ATP-BINDING PROTEIN ALBC-RELATED"/>
    <property type="match status" value="1"/>
</dbReference>
<dbReference type="CDD" id="cd03230">
    <property type="entry name" value="ABC_DR_subfamily_A"/>
    <property type="match status" value="1"/>
</dbReference>
<sequence length="244" mass="27513">MSILDVKDLSKRYKKDLAVNHINFQLKESAITILAGPNGAGKTTTIKCILGLLKKNSGEVLIDGKNIREMKENVAYVPENPDIYPYLTVWESMKFISLAYSLKQWEGKAKEILSMFNIFDKRNEIGKSLSKGMKQKLSICMALLHEPDIFLIDEPFVGLDPLGIKEFKQALKILRDNGKSVLISTHMLATVEELGDNIIIMQNGNILFNGSMKELRCKVEGNNMKLEDIFINMTDSAQENVDLK</sequence>
<dbReference type="InterPro" id="IPR027417">
    <property type="entry name" value="P-loop_NTPase"/>
</dbReference>
<evidence type="ECO:0000256" key="2">
    <source>
        <dbReference type="ARBA" id="ARBA00022741"/>
    </source>
</evidence>
<dbReference type="SUPFAM" id="SSF52540">
    <property type="entry name" value="P-loop containing nucleoside triphosphate hydrolases"/>
    <property type="match status" value="1"/>
</dbReference>
<dbReference type="PROSITE" id="PS50893">
    <property type="entry name" value="ABC_TRANSPORTER_2"/>
    <property type="match status" value="1"/>
</dbReference>
<dbReference type="GO" id="GO:0016887">
    <property type="term" value="F:ATP hydrolysis activity"/>
    <property type="evidence" value="ECO:0007669"/>
    <property type="project" value="InterPro"/>
</dbReference>
<evidence type="ECO:0000259" key="4">
    <source>
        <dbReference type="PROSITE" id="PS50893"/>
    </source>
</evidence>
<dbReference type="InterPro" id="IPR003593">
    <property type="entry name" value="AAA+_ATPase"/>
</dbReference>
<gene>
    <name evidence="5" type="primary">ecsA_1</name>
    <name evidence="5" type="ORF">NCTC503_00078</name>
</gene>
<dbReference type="AlphaFoldDB" id="A0A4U9QVG4"/>
<organism evidence="5 6">
    <name type="scientific">Hathewaya histolytica</name>
    <name type="common">Clostridium histolyticum</name>
    <dbReference type="NCBI Taxonomy" id="1498"/>
    <lineage>
        <taxon>Bacteria</taxon>
        <taxon>Bacillati</taxon>
        <taxon>Bacillota</taxon>
        <taxon>Clostridia</taxon>
        <taxon>Eubacteriales</taxon>
        <taxon>Clostridiaceae</taxon>
        <taxon>Hathewaya</taxon>
    </lineage>
</organism>
<protein>
    <submittedName>
        <fullName evidence="5">ABC transporter ATP-binding protein</fullName>
    </submittedName>
</protein>